<protein>
    <submittedName>
        <fullName evidence="1">Uncharacterized protein</fullName>
    </submittedName>
</protein>
<sequence length="134" mass="15553">MPGGRCLAQDAVLFGVAHRMYSERMIVQRTRFTQRRPIVEPIFTMRQVIDKTKEFGKKAYIDFKEFKAAFDSMYYNPLSLILLSVGQPDKYCKLFEKLYEETESCVQVNGKRTVTFDIKTVVRQGCAVTSELFN</sequence>
<evidence type="ECO:0000313" key="2">
    <source>
        <dbReference type="Proteomes" id="UP001187531"/>
    </source>
</evidence>
<dbReference type="EMBL" id="JAVRJZ010000018">
    <property type="protein sequence ID" value="KAK2708351.1"/>
    <property type="molecule type" value="Genomic_DNA"/>
</dbReference>
<comment type="caution">
    <text evidence="1">The sequence shown here is derived from an EMBL/GenBank/DDBJ whole genome shotgun (WGS) entry which is preliminary data.</text>
</comment>
<evidence type="ECO:0000313" key="1">
    <source>
        <dbReference type="EMBL" id="KAK2708351.1"/>
    </source>
</evidence>
<name>A0AA88HIU7_ARTSF</name>
<reference evidence="1" key="1">
    <citation type="submission" date="2023-07" db="EMBL/GenBank/DDBJ databases">
        <title>Chromosome-level genome assembly of Artemia franciscana.</title>
        <authorList>
            <person name="Jo E."/>
        </authorList>
    </citation>
    <scope>NUCLEOTIDE SEQUENCE</scope>
    <source>
        <tissue evidence="1">Whole body</tissue>
    </source>
</reference>
<dbReference type="PANTHER" id="PTHR47027:SF24">
    <property type="entry name" value="RIBONUCLEASE H"/>
    <property type="match status" value="1"/>
</dbReference>
<dbReference type="PANTHER" id="PTHR47027">
    <property type="entry name" value="REVERSE TRANSCRIPTASE DOMAIN-CONTAINING PROTEIN"/>
    <property type="match status" value="1"/>
</dbReference>
<gene>
    <name evidence="1" type="ORF">QYM36_014087</name>
</gene>
<keyword evidence="2" id="KW-1185">Reference proteome</keyword>
<dbReference type="Proteomes" id="UP001187531">
    <property type="component" value="Unassembled WGS sequence"/>
</dbReference>
<dbReference type="AlphaFoldDB" id="A0AA88HIU7"/>
<organism evidence="1 2">
    <name type="scientific">Artemia franciscana</name>
    <name type="common">Brine shrimp</name>
    <name type="synonym">Artemia sanfranciscana</name>
    <dbReference type="NCBI Taxonomy" id="6661"/>
    <lineage>
        <taxon>Eukaryota</taxon>
        <taxon>Metazoa</taxon>
        <taxon>Ecdysozoa</taxon>
        <taxon>Arthropoda</taxon>
        <taxon>Crustacea</taxon>
        <taxon>Branchiopoda</taxon>
        <taxon>Anostraca</taxon>
        <taxon>Artemiidae</taxon>
        <taxon>Artemia</taxon>
    </lineage>
</organism>
<accession>A0AA88HIU7</accession>
<proteinExistence type="predicted"/>